<evidence type="ECO:0000256" key="6">
    <source>
        <dbReference type="SAM" id="MobiDB-lite"/>
    </source>
</evidence>
<evidence type="ECO:0000313" key="8">
    <source>
        <dbReference type="Proteomes" id="UP000751190"/>
    </source>
</evidence>
<proteinExistence type="inferred from homology"/>
<protein>
    <recommendedName>
        <fullName evidence="4">GrpE protein homolog</fullName>
    </recommendedName>
</protein>
<dbReference type="Gene3D" id="2.30.22.10">
    <property type="entry name" value="Head domain of nucleotide exchange factor GrpE"/>
    <property type="match status" value="1"/>
</dbReference>
<dbReference type="SUPFAM" id="SSF58014">
    <property type="entry name" value="Coiled-coil domain of nucleotide exchange factor GrpE"/>
    <property type="match status" value="1"/>
</dbReference>
<reference evidence="7" key="1">
    <citation type="submission" date="2021-05" db="EMBL/GenBank/DDBJ databases">
        <title>The genome of the haptophyte Pavlova lutheri (Diacronema luteri, Pavlovales) - a model for lipid biosynthesis in eukaryotic algae.</title>
        <authorList>
            <person name="Hulatt C.J."/>
            <person name="Posewitz M.C."/>
        </authorList>
    </citation>
    <scope>NUCLEOTIDE SEQUENCE</scope>
    <source>
        <strain evidence="7">NIVA-4/92</strain>
    </source>
</reference>
<dbReference type="PANTHER" id="PTHR21237:SF23">
    <property type="entry name" value="GRPE PROTEIN HOMOLOG, MITOCHONDRIAL"/>
    <property type="match status" value="1"/>
</dbReference>
<dbReference type="PANTHER" id="PTHR21237">
    <property type="entry name" value="GRPE PROTEIN"/>
    <property type="match status" value="1"/>
</dbReference>
<keyword evidence="8" id="KW-1185">Reference proteome</keyword>
<comment type="subcellular location">
    <subcellularLocation>
        <location evidence="1 4">Mitochondrion matrix</location>
    </subcellularLocation>
</comment>
<dbReference type="SUPFAM" id="SSF51064">
    <property type="entry name" value="Head domain of nucleotide exchange factor GrpE"/>
    <property type="match status" value="1"/>
</dbReference>
<accession>A0A8J6CF12</accession>
<dbReference type="InterPro" id="IPR013805">
    <property type="entry name" value="GrpE_CC"/>
</dbReference>
<dbReference type="GO" id="GO:0051082">
    <property type="term" value="F:unfolded protein binding"/>
    <property type="evidence" value="ECO:0007669"/>
    <property type="project" value="TreeGrafter"/>
</dbReference>
<dbReference type="GO" id="GO:0051087">
    <property type="term" value="F:protein-folding chaperone binding"/>
    <property type="evidence" value="ECO:0007669"/>
    <property type="project" value="InterPro"/>
</dbReference>
<dbReference type="GO" id="GO:0006457">
    <property type="term" value="P:protein folding"/>
    <property type="evidence" value="ECO:0007669"/>
    <property type="project" value="InterPro"/>
</dbReference>
<dbReference type="EMBL" id="JAGTXO010000006">
    <property type="protein sequence ID" value="KAG8467510.1"/>
    <property type="molecule type" value="Genomic_DNA"/>
</dbReference>
<dbReference type="InterPro" id="IPR009012">
    <property type="entry name" value="GrpE_head"/>
</dbReference>
<evidence type="ECO:0000256" key="2">
    <source>
        <dbReference type="ARBA" id="ARBA00009054"/>
    </source>
</evidence>
<dbReference type="InterPro" id="IPR000740">
    <property type="entry name" value="GrpE"/>
</dbReference>
<dbReference type="Gene3D" id="3.90.20.20">
    <property type="match status" value="1"/>
</dbReference>
<comment type="caution">
    <text evidence="7">The sequence shown here is derived from an EMBL/GenBank/DDBJ whole genome shotgun (WGS) entry which is preliminary data.</text>
</comment>
<dbReference type="Proteomes" id="UP000751190">
    <property type="component" value="Unassembled WGS sequence"/>
</dbReference>
<gene>
    <name evidence="7" type="ORF">KFE25_000826</name>
</gene>
<organism evidence="7 8">
    <name type="scientific">Diacronema lutheri</name>
    <name type="common">Unicellular marine alga</name>
    <name type="synonym">Monochrysis lutheri</name>
    <dbReference type="NCBI Taxonomy" id="2081491"/>
    <lineage>
        <taxon>Eukaryota</taxon>
        <taxon>Haptista</taxon>
        <taxon>Haptophyta</taxon>
        <taxon>Pavlovophyceae</taxon>
        <taxon>Pavlovales</taxon>
        <taxon>Pavlovaceae</taxon>
        <taxon>Diacronema</taxon>
    </lineage>
</organism>
<evidence type="ECO:0000313" key="7">
    <source>
        <dbReference type="EMBL" id="KAG8467510.1"/>
    </source>
</evidence>
<dbReference type="GO" id="GO:0042803">
    <property type="term" value="F:protein homodimerization activity"/>
    <property type="evidence" value="ECO:0007669"/>
    <property type="project" value="InterPro"/>
</dbReference>
<evidence type="ECO:0000256" key="1">
    <source>
        <dbReference type="ARBA" id="ARBA00004305"/>
    </source>
</evidence>
<dbReference type="Pfam" id="PF01025">
    <property type="entry name" value="GrpE"/>
    <property type="match status" value="1"/>
</dbReference>
<comment type="function">
    <text evidence="4">Essential component of the PAM complex, a complex required for the translocation of transit peptide-containing proteins from the inner membrane into the mitochondrial matrix in an ATP-dependent manner.</text>
</comment>
<dbReference type="GO" id="GO:0000774">
    <property type="term" value="F:adenyl-nucleotide exchange factor activity"/>
    <property type="evidence" value="ECO:0007669"/>
    <property type="project" value="InterPro"/>
</dbReference>
<feature type="region of interest" description="Disordered" evidence="6">
    <location>
        <begin position="77"/>
        <end position="98"/>
    </location>
</feature>
<keyword evidence="4" id="KW-0496">Mitochondrion</keyword>
<dbReference type="FunFam" id="2.30.22.10:FF:000002">
    <property type="entry name" value="GrpE protein homolog"/>
    <property type="match status" value="1"/>
</dbReference>
<dbReference type="GO" id="GO:0030150">
    <property type="term" value="P:protein import into mitochondrial matrix"/>
    <property type="evidence" value="ECO:0007669"/>
    <property type="project" value="TreeGrafter"/>
</dbReference>
<comment type="similarity">
    <text evidence="2 5">Belongs to the GrpE family.</text>
</comment>
<keyword evidence="3 4" id="KW-0143">Chaperone</keyword>
<evidence type="ECO:0000256" key="4">
    <source>
        <dbReference type="RuleBase" id="RU000640"/>
    </source>
</evidence>
<dbReference type="AlphaFoldDB" id="A0A8J6CF12"/>
<dbReference type="PRINTS" id="PR00773">
    <property type="entry name" value="GRPEPROTEIN"/>
</dbReference>
<dbReference type="OMA" id="QHELICH"/>
<name>A0A8J6CF12_DIALT</name>
<dbReference type="OrthoDB" id="201635at2759"/>
<dbReference type="PROSITE" id="PS01071">
    <property type="entry name" value="GRPE"/>
    <property type="match status" value="1"/>
</dbReference>
<evidence type="ECO:0000256" key="3">
    <source>
        <dbReference type="ARBA" id="ARBA00023186"/>
    </source>
</evidence>
<evidence type="ECO:0000256" key="5">
    <source>
        <dbReference type="RuleBase" id="RU004478"/>
    </source>
</evidence>
<feature type="compositionally biased region" description="Low complexity" evidence="6">
    <location>
        <begin position="86"/>
        <end position="98"/>
    </location>
</feature>
<dbReference type="CDD" id="cd00446">
    <property type="entry name" value="GrpE"/>
    <property type="match status" value="1"/>
</dbReference>
<dbReference type="HAMAP" id="MF_01151">
    <property type="entry name" value="GrpE"/>
    <property type="match status" value="1"/>
</dbReference>
<sequence length="268" mass="28999">MASELATYEVEDDSKPELMDTVLVGSAWLLEADAIFARGSRESTMLPSRLRSVPARRLVQSAQARRHIAWLRGLSSAPADGEKPTAGEAADANAAGTGAADPAELAALKAKLAETEEKLKQRHDQLLRAVADADNIRKRTAIEVENAHKYSISTFAKSLLEVADNLERALALVPDDVRSGDANPNPMMRALFEGVKLTDDQLVASFATRDIVRINPLGEKFDPNLHEALFEIDDPSKEPGTVGQVMSVGYKISDRCLRSAKVGVVKKA</sequence>
<dbReference type="GO" id="GO:0001405">
    <property type="term" value="C:PAM complex, Tim23 associated import motor"/>
    <property type="evidence" value="ECO:0007669"/>
    <property type="project" value="TreeGrafter"/>
</dbReference>